<reference evidence="2 3" key="1">
    <citation type="submission" date="2019-05" db="EMBL/GenBank/DDBJ databases">
        <authorList>
            <person name="Lee S.D."/>
        </authorList>
    </citation>
    <scope>NUCLEOTIDE SEQUENCE [LARGE SCALE GENOMIC DNA]</scope>
    <source>
        <strain evidence="2 3">GH2-6</strain>
    </source>
</reference>
<gene>
    <name evidence="2" type="ORF">FF124_17140</name>
</gene>
<dbReference type="Proteomes" id="UP000307874">
    <property type="component" value="Unassembled WGS sequence"/>
</dbReference>
<feature type="compositionally biased region" description="Polar residues" evidence="1">
    <location>
        <begin position="32"/>
        <end position="55"/>
    </location>
</feature>
<keyword evidence="3" id="KW-1185">Reference proteome</keyword>
<name>A0A5C4JPZ5_9HYPH</name>
<evidence type="ECO:0000313" key="3">
    <source>
        <dbReference type="Proteomes" id="UP000307874"/>
    </source>
</evidence>
<sequence length="152" mass="16645">MRQTSATGTPSSPCFRINAFWASENFDAFIASTPSPSRKNTAENSNSKRSSSQGAEQKFRVTLWRDGTFRNASKREKRRALPFVSAAKKGHMNVTERICIAGTRIQVSGSPCLTNDQRRLAFRNVSIVTGGRPRISARVPSTAANSPARAAR</sequence>
<dbReference type="AlphaFoldDB" id="A0A5C4JPZ5"/>
<evidence type="ECO:0000313" key="2">
    <source>
        <dbReference type="EMBL" id="TNB46709.1"/>
    </source>
</evidence>
<reference evidence="2 3" key="2">
    <citation type="submission" date="2019-06" db="EMBL/GenBank/DDBJ databases">
        <title>Martelella lutilitoris sp. nov., isolated from a tidal mudflat.</title>
        <authorList>
            <person name="Kim Y.-J."/>
        </authorList>
    </citation>
    <scope>NUCLEOTIDE SEQUENCE [LARGE SCALE GENOMIC DNA]</scope>
    <source>
        <strain evidence="2 3">GH2-6</strain>
    </source>
</reference>
<evidence type="ECO:0000256" key="1">
    <source>
        <dbReference type="SAM" id="MobiDB-lite"/>
    </source>
</evidence>
<proteinExistence type="predicted"/>
<comment type="caution">
    <text evidence="2">The sequence shown here is derived from an EMBL/GenBank/DDBJ whole genome shotgun (WGS) entry which is preliminary data.</text>
</comment>
<organism evidence="2 3">
    <name type="scientific">Martelella lutilitoris</name>
    <dbReference type="NCBI Taxonomy" id="2583532"/>
    <lineage>
        <taxon>Bacteria</taxon>
        <taxon>Pseudomonadati</taxon>
        <taxon>Pseudomonadota</taxon>
        <taxon>Alphaproteobacteria</taxon>
        <taxon>Hyphomicrobiales</taxon>
        <taxon>Aurantimonadaceae</taxon>
        <taxon>Martelella</taxon>
    </lineage>
</organism>
<accession>A0A5C4JPZ5</accession>
<dbReference type="OrthoDB" id="7875870at2"/>
<feature type="region of interest" description="Disordered" evidence="1">
    <location>
        <begin position="32"/>
        <end position="58"/>
    </location>
</feature>
<dbReference type="EMBL" id="VCLB01000009">
    <property type="protein sequence ID" value="TNB46709.1"/>
    <property type="molecule type" value="Genomic_DNA"/>
</dbReference>
<protein>
    <submittedName>
        <fullName evidence="2">Uncharacterized protein</fullName>
    </submittedName>
</protein>